<dbReference type="Proteomes" id="UP000030645">
    <property type="component" value="Unassembled WGS sequence"/>
</dbReference>
<accession>W9RE09</accession>
<evidence type="ECO:0000313" key="2">
    <source>
        <dbReference type="Proteomes" id="UP000030645"/>
    </source>
</evidence>
<keyword evidence="2" id="KW-1185">Reference proteome</keyword>
<dbReference type="AlphaFoldDB" id="W9RE09"/>
<organism evidence="1 2">
    <name type="scientific">Morus notabilis</name>
    <dbReference type="NCBI Taxonomy" id="981085"/>
    <lineage>
        <taxon>Eukaryota</taxon>
        <taxon>Viridiplantae</taxon>
        <taxon>Streptophyta</taxon>
        <taxon>Embryophyta</taxon>
        <taxon>Tracheophyta</taxon>
        <taxon>Spermatophyta</taxon>
        <taxon>Magnoliopsida</taxon>
        <taxon>eudicotyledons</taxon>
        <taxon>Gunneridae</taxon>
        <taxon>Pentapetalae</taxon>
        <taxon>rosids</taxon>
        <taxon>fabids</taxon>
        <taxon>Rosales</taxon>
        <taxon>Moraceae</taxon>
        <taxon>Moreae</taxon>
        <taxon>Morus</taxon>
    </lineage>
</organism>
<sequence length="71" mass="8140">MGWERRGCPDLGWGDRELWEIAEWGYEIWPRGGDWGILKGTGSRPFFCDDDDVLSWTMLSTRAVCSMVLGI</sequence>
<protein>
    <submittedName>
        <fullName evidence="1">Uncharacterized protein</fullName>
    </submittedName>
</protein>
<dbReference type="EMBL" id="KE344551">
    <property type="protein sequence ID" value="EXB66717.1"/>
    <property type="molecule type" value="Genomic_DNA"/>
</dbReference>
<reference evidence="2" key="1">
    <citation type="submission" date="2013-01" db="EMBL/GenBank/DDBJ databases">
        <title>Draft Genome Sequence of a Mulberry Tree, Morus notabilis C.K. Schneid.</title>
        <authorList>
            <person name="He N."/>
            <person name="Zhao S."/>
        </authorList>
    </citation>
    <scope>NUCLEOTIDE SEQUENCE</scope>
</reference>
<gene>
    <name evidence="1" type="ORF">L484_003632</name>
</gene>
<proteinExistence type="predicted"/>
<evidence type="ECO:0000313" key="1">
    <source>
        <dbReference type="EMBL" id="EXB66717.1"/>
    </source>
</evidence>
<name>W9RE09_9ROSA</name>